<dbReference type="Pfam" id="PF00408">
    <property type="entry name" value="PGM_PMM_IV"/>
    <property type="match status" value="1"/>
</dbReference>
<dbReference type="PROSITE" id="PS00710">
    <property type="entry name" value="PGM_PMM"/>
    <property type="match status" value="1"/>
</dbReference>
<dbReference type="PANTHER" id="PTHR45745">
    <property type="entry name" value="PHOSPHOMANNOMUTASE 45A"/>
    <property type="match status" value="1"/>
</dbReference>
<evidence type="ECO:0000313" key="13">
    <source>
        <dbReference type="Proteomes" id="UP000683507"/>
    </source>
</evidence>
<gene>
    <name evidence="12" type="primary">glmM</name>
    <name evidence="12" type="ORF">CRYO30217_01720</name>
</gene>
<evidence type="ECO:0000256" key="2">
    <source>
        <dbReference type="ARBA" id="ARBA00010231"/>
    </source>
</evidence>
<feature type="domain" description="Alpha-D-phosphohexomutase alpha/beta/alpha" evidence="11">
    <location>
        <begin position="266"/>
        <end position="376"/>
    </location>
</feature>
<dbReference type="GO" id="GO:0008966">
    <property type="term" value="F:phosphoglucosamine mutase activity"/>
    <property type="evidence" value="ECO:0007669"/>
    <property type="project" value="UniProtKB-EC"/>
</dbReference>
<dbReference type="Pfam" id="PF02878">
    <property type="entry name" value="PGM_PMM_I"/>
    <property type="match status" value="1"/>
</dbReference>
<evidence type="ECO:0000256" key="6">
    <source>
        <dbReference type="ARBA" id="ARBA00023235"/>
    </source>
</evidence>
<dbReference type="Proteomes" id="UP000683507">
    <property type="component" value="Chromosome"/>
</dbReference>
<dbReference type="GO" id="GO:0008973">
    <property type="term" value="F:phosphopentomutase activity"/>
    <property type="evidence" value="ECO:0007669"/>
    <property type="project" value="TreeGrafter"/>
</dbReference>
<dbReference type="SUPFAM" id="SSF53738">
    <property type="entry name" value="Phosphoglucomutase, first 3 domains"/>
    <property type="match status" value="2"/>
</dbReference>
<dbReference type="Gene3D" id="3.40.120.10">
    <property type="entry name" value="Alpha-D-Glucose-1,6-Bisphosphate, subunit A, domain 3"/>
    <property type="match status" value="3"/>
</dbReference>
<evidence type="ECO:0000256" key="5">
    <source>
        <dbReference type="ARBA" id="ARBA00022842"/>
    </source>
</evidence>
<dbReference type="InterPro" id="IPR005846">
    <property type="entry name" value="A-D-PHexomutase_a/b/a-III"/>
</dbReference>
<dbReference type="Pfam" id="PF02879">
    <property type="entry name" value="PGM_PMM_II"/>
    <property type="match status" value="1"/>
</dbReference>
<evidence type="ECO:0000256" key="4">
    <source>
        <dbReference type="ARBA" id="ARBA00022723"/>
    </source>
</evidence>
<organism evidence="12 13">
    <name type="scientific">Parvicella tangerina</name>
    <dbReference type="NCBI Taxonomy" id="2829795"/>
    <lineage>
        <taxon>Bacteria</taxon>
        <taxon>Pseudomonadati</taxon>
        <taxon>Bacteroidota</taxon>
        <taxon>Flavobacteriia</taxon>
        <taxon>Flavobacteriales</taxon>
        <taxon>Parvicellaceae</taxon>
        <taxon>Parvicella</taxon>
    </lineage>
</organism>
<evidence type="ECO:0000259" key="9">
    <source>
        <dbReference type="Pfam" id="PF02878"/>
    </source>
</evidence>
<dbReference type="GO" id="GO:0000287">
    <property type="term" value="F:magnesium ion binding"/>
    <property type="evidence" value="ECO:0007669"/>
    <property type="project" value="InterPro"/>
</dbReference>
<dbReference type="InterPro" id="IPR005841">
    <property type="entry name" value="Alpha-D-phosphohexomutase_SF"/>
</dbReference>
<dbReference type="InterPro" id="IPR016055">
    <property type="entry name" value="A-D-PHexomutase_a/b/a-I/II/III"/>
</dbReference>
<dbReference type="Pfam" id="PF02880">
    <property type="entry name" value="PGM_PMM_III"/>
    <property type="match status" value="1"/>
</dbReference>
<dbReference type="CDD" id="cd05800">
    <property type="entry name" value="PGM_like2"/>
    <property type="match status" value="1"/>
</dbReference>
<dbReference type="InterPro" id="IPR016066">
    <property type="entry name" value="A-D-PHexomutase_CS"/>
</dbReference>
<evidence type="ECO:0000313" key="12">
    <source>
        <dbReference type="EMBL" id="CAG5081756.1"/>
    </source>
</evidence>
<protein>
    <submittedName>
        <fullName evidence="12">Phosphoglucosamine mutase</fullName>
        <ecNumber evidence="12">5.4.2.10</ecNumber>
    </submittedName>
</protein>
<accession>A0A916JMV8</accession>
<dbReference type="AlphaFoldDB" id="A0A916JMV8"/>
<reference evidence="12" key="1">
    <citation type="submission" date="2021-04" db="EMBL/GenBank/DDBJ databases">
        <authorList>
            <person name="Rodrigo-Torres L."/>
            <person name="Arahal R. D."/>
            <person name="Lucena T."/>
        </authorList>
    </citation>
    <scope>NUCLEOTIDE SEQUENCE</scope>
    <source>
        <strain evidence="12">AS29M-1</strain>
    </source>
</reference>
<comment type="cofactor">
    <cofactor evidence="1">
        <name>Mg(2+)</name>
        <dbReference type="ChEBI" id="CHEBI:18420"/>
    </cofactor>
</comment>
<dbReference type="PRINTS" id="PR00509">
    <property type="entry name" value="PGMPMM"/>
</dbReference>
<dbReference type="GO" id="GO:0006166">
    <property type="term" value="P:purine ribonucleoside salvage"/>
    <property type="evidence" value="ECO:0007669"/>
    <property type="project" value="TreeGrafter"/>
</dbReference>
<evidence type="ECO:0000256" key="3">
    <source>
        <dbReference type="ARBA" id="ARBA00022553"/>
    </source>
</evidence>
<dbReference type="Gene3D" id="3.30.310.50">
    <property type="entry name" value="Alpha-D-phosphohexomutase, C-terminal domain"/>
    <property type="match status" value="1"/>
</dbReference>
<comment type="similarity">
    <text evidence="2 7">Belongs to the phosphohexose mutase family.</text>
</comment>
<evidence type="ECO:0000259" key="10">
    <source>
        <dbReference type="Pfam" id="PF02879"/>
    </source>
</evidence>
<dbReference type="InterPro" id="IPR036900">
    <property type="entry name" value="A-D-PHexomutase_C_sf"/>
</dbReference>
<evidence type="ECO:0000259" key="11">
    <source>
        <dbReference type="Pfam" id="PF02880"/>
    </source>
</evidence>
<dbReference type="InterPro" id="IPR005845">
    <property type="entry name" value="A-D-PHexomutase_a/b/a-II"/>
</dbReference>
<feature type="domain" description="Alpha-D-phosphohexomutase C-terminal" evidence="8">
    <location>
        <begin position="418"/>
        <end position="462"/>
    </location>
</feature>
<dbReference type="InterPro" id="IPR005843">
    <property type="entry name" value="A-D-PHexomutase_C"/>
</dbReference>
<keyword evidence="13" id="KW-1185">Reference proteome</keyword>
<feature type="domain" description="Alpha-D-phosphohexomutase alpha/beta/alpha" evidence="10">
    <location>
        <begin position="165"/>
        <end position="262"/>
    </location>
</feature>
<dbReference type="InterPro" id="IPR005844">
    <property type="entry name" value="A-D-PHexomutase_a/b/a-I"/>
</dbReference>
<dbReference type="EMBL" id="OU015584">
    <property type="protein sequence ID" value="CAG5081756.1"/>
    <property type="molecule type" value="Genomic_DNA"/>
</dbReference>
<dbReference type="KEGG" id="ptan:CRYO30217_01720"/>
<evidence type="ECO:0000256" key="1">
    <source>
        <dbReference type="ARBA" id="ARBA00001946"/>
    </source>
</evidence>
<name>A0A916JMV8_9FLAO</name>
<dbReference type="EC" id="5.4.2.10" evidence="12"/>
<dbReference type="SUPFAM" id="SSF55957">
    <property type="entry name" value="Phosphoglucomutase, C-terminal domain"/>
    <property type="match status" value="1"/>
</dbReference>
<evidence type="ECO:0000256" key="7">
    <source>
        <dbReference type="RuleBase" id="RU004326"/>
    </source>
</evidence>
<dbReference type="GO" id="GO:0005975">
    <property type="term" value="P:carbohydrate metabolic process"/>
    <property type="evidence" value="ECO:0007669"/>
    <property type="project" value="InterPro"/>
</dbReference>
<sequence length="471" mass="51959">MSEVTKIKFGTDGWRAIIAKEFTVENVARVSFATGNWVKNNFDNPTIVVGHDCRFAGELFAETATKVFASQGIKVILAKGFVSTPMVSLGAVKNNASLGVVLTASHNPPSYNGYKLKGHFGGPLSPEHVQEVEDMIPNENTVDLSADIDDLVAAGLVEYQDLEKMYIDQVKESFDIEAIKNCGLNFAYDAMYGAGQNVLKKIFPDMTFLHCEHNPSFMGQAPEPIAKNLNEFSELIKAKGNIAAGLATDGDADRIGLFNSKGEFVDSHHILLLLTHYLHKVKGLNGKVVVAASTTPRVERLAKLWNLDFDMVKIGFKYIAGQMVTEDVLVGGEESGGIAIKGHIPERDGIWMGLVIFEFMAKSGKTLEELVNEVYELVGEFKYWRDDLHLKEELKQEVIANCKADKYSSFGPYKVQDVNTIDGFKYIFNDDEWLMIRPSGTEPVLRAYAESKTLEGAKAILKAAKEELGIA</sequence>
<keyword evidence="4 7" id="KW-0479">Metal-binding</keyword>
<keyword evidence="5 7" id="KW-0460">Magnesium</keyword>
<dbReference type="RefSeq" id="WP_258541908.1">
    <property type="nucleotide sequence ID" value="NZ_OU015584.1"/>
</dbReference>
<keyword evidence="6 12" id="KW-0413">Isomerase</keyword>
<keyword evidence="3" id="KW-0597">Phosphoprotein</keyword>
<dbReference type="PANTHER" id="PTHR45745:SF1">
    <property type="entry name" value="PHOSPHOGLUCOMUTASE 2B-RELATED"/>
    <property type="match status" value="1"/>
</dbReference>
<feature type="domain" description="Alpha-D-phosphohexomutase alpha/beta/alpha" evidence="9">
    <location>
        <begin position="7"/>
        <end position="140"/>
    </location>
</feature>
<evidence type="ECO:0000259" key="8">
    <source>
        <dbReference type="Pfam" id="PF00408"/>
    </source>
</evidence>
<proteinExistence type="inferred from homology"/>